<name>A0A2T6C8R5_9BACL</name>
<dbReference type="GO" id="GO:0043565">
    <property type="term" value="F:sequence-specific DNA binding"/>
    <property type="evidence" value="ECO:0007669"/>
    <property type="project" value="InterPro"/>
</dbReference>
<dbReference type="Proteomes" id="UP000244240">
    <property type="component" value="Unassembled WGS sequence"/>
</dbReference>
<dbReference type="PROSITE" id="PS50956">
    <property type="entry name" value="HTH_ASNC_2"/>
    <property type="match status" value="1"/>
</dbReference>
<dbReference type="SUPFAM" id="SSF46785">
    <property type="entry name" value="Winged helix' DNA-binding domain"/>
    <property type="match status" value="1"/>
</dbReference>
<reference evidence="5 6" key="1">
    <citation type="submission" date="2018-04" db="EMBL/GenBank/DDBJ databases">
        <title>Genomic Encyclopedia of Archaeal and Bacterial Type Strains, Phase II (KMG-II): from individual species to whole genera.</title>
        <authorList>
            <person name="Goeker M."/>
        </authorList>
    </citation>
    <scope>NUCLEOTIDE SEQUENCE [LARGE SCALE GENOMIC DNA]</scope>
    <source>
        <strain evidence="5 6">DSM 45787</strain>
    </source>
</reference>
<dbReference type="PANTHER" id="PTHR30154">
    <property type="entry name" value="LEUCINE-RESPONSIVE REGULATORY PROTEIN"/>
    <property type="match status" value="1"/>
</dbReference>
<dbReference type="InterPro" id="IPR036390">
    <property type="entry name" value="WH_DNA-bd_sf"/>
</dbReference>
<keyword evidence="1" id="KW-0805">Transcription regulation</keyword>
<dbReference type="InterPro" id="IPR000485">
    <property type="entry name" value="AsnC-type_HTH_dom"/>
</dbReference>
<evidence type="ECO:0000256" key="1">
    <source>
        <dbReference type="ARBA" id="ARBA00023015"/>
    </source>
</evidence>
<dbReference type="GO" id="GO:0005829">
    <property type="term" value="C:cytosol"/>
    <property type="evidence" value="ECO:0007669"/>
    <property type="project" value="TreeGrafter"/>
</dbReference>
<evidence type="ECO:0000313" key="6">
    <source>
        <dbReference type="Proteomes" id="UP000244240"/>
    </source>
</evidence>
<dbReference type="OrthoDB" id="34294at2"/>
<dbReference type="Gene3D" id="1.10.10.10">
    <property type="entry name" value="Winged helix-like DNA-binding domain superfamily/Winged helix DNA-binding domain"/>
    <property type="match status" value="1"/>
</dbReference>
<proteinExistence type="predicted"/>
<keyword evidence="2" id="KW-0238">DNA-binding</keyword>
<keyword evidence="6" id="KW-1185">Reference proteome</keyword>
<dbReference type="InterPro" id="IPR036388">
    <property type="entry name" value="WH-like_DNA-bd_sf"/>
</dbReference>
<feature type="domain" description="HTH asnC-type" evidence="4">
    <location>
        <begin position="13"/>
        <end position="73"/>
    </location>
</feature>
<dbReference type="InterPro" id="IPR019887">
    <property type="entry name" value="Tscrpt_reg_AsnC/Lrp_C"/>
</dbReference>
<dbReference type="RefSeq" id="WP_108021753.1">
    <property type="nucleotide sequence ID" value="NZ_QBKR01000002.1"/>
</dbReference>
<dbReference type="Pfam" id="PF01037">
    <property type="entry name" value="AsnC_trans_reg"/>
    <property type="match status" value="1"/>
</dbReference>
<dbReference type="AlphaFoldDB" id="A0A2T6C8R5"/>
<comment type="caution">
    <text evidence="5">The sequence shown here is derived from an EMBL/GenBank/DDBJ whole genome shotgun (WGS) entry which is preliminary data.</text>
</comment>
<organism evidence="5 6">
    <name type="scientific">Melghirimyces profundicolus</name>
    <dbReference type="NCBI Taxonomy" id="1242148"/>
    <lineage>
        <taxon>Bacteria</taxon>
        <taxon>Bacillati</taxon>
        <taxon>Bacillota</taxon>
        <taxon>Bacilli</taxon>
        <taxon>Bacillales</taxon>
        <taxon>Thermoactinomycetaceae</taxon>
        <taxon>Melghirimyces</taxon>
    </lineage>
</organism>
<dbReference type="InterPro" id="IPR019888">
    <property type="entry name" value="Tscrpt_reg_AsnC-like"/>
</dbReference>
<evidence type="ECO:0000259" key="4">
    <source>
        <dbReference type="PROSITE" id="PS50956"/>
    </source>
</evidence>
<dbReference type="PRINTS" id="PR00033">
    <property type="entry name" value="HTHASNC"/>
</dbReference>
<evidence type="ECO:0000256" key="3">
    <source>
        <dbReference type="ARBA" id="ARBA00023163"/>
    </source>
</evidence>
<protein>
    <submittedName>
        <fullName evidence="5">Lrp/AsnC family transcriptional regulator for asnA, asnC and gidA</fullName>
    </submittedName>
</protein>
<dbReference type="PANTHER" id="PTHR30154:SF34">
    <property type="entry name" value="TRANSCRIPTIONAL REGULATOR AZLB"/>
    <property type="match status" value="1"/>
</dbReference>
<dbReference type="SUPFAM" id="SSF54909">
    <property type="entry name" value="Dimeric alpha+beta barrel"/>
    <property type="match status" value="1"/>
</dbReference>
<dbReference type="Gene3D" id="3.30.70.920">
    <property type="match status" value="1"/>
</dbReference>
<dbReference type="InterPro" id="IPR011008">
    <property type="entry name" value="Dimeric_a/b-barrel"/>
</dbReference>
<dbReference type="SMART" id="SM00344">
    <property type="entry name" value="HTH_ASNC"/>
    <property type="match status" value="1"/>
</dbReference>
<keyword evidence="3" id="KW-0804">Transcription</keyword>
<evidence type="ECO:0000256" key="2">
    <source>
        <dbReference type="ARBA" id="ARBA00023125"/>
    </source>
</evidence>
<accession>A0A2T6C8R5</accession>
<dbReference type="Pfam" id="PF13404">
    <property type="entry name" value="HTH_AsnC-type"/>
    <property type="match status" value="1"/>
</dbReference>
<gene>
    <name evidence="5" type="ORF">C8P63_102195</name>
</gene>
<dbReference type="GO" id="GO:0043200">
    <property type="term" value="P:response to amino acid"/>
    <property type="evidence" value="ECO:0007669"/>
    <property type="project" value="TreeGrafter"/>
</dbReference>
<evidence type="ECO:0000313" key="5">
    <source>
        <dbReference type="EMBL" id="PTX64700.1"/>
    </source>
</evidence>
<sequence length="158" mass="18351">MEGSKDQSWCHELDELDREIALLLQENARIPFTKIAEKLGVTERTIRLRVTQMQEEGILSLVGVVNPIKVGLNVQTYIQVAVAPQQMDEVVKQLREMEEIRWIIFTTGDYDLMLEVLTRDYDDLSEFLMKKLNHIDGVSQTNVITVLKKLKSRFNFVR</sequence>
<dbReference type="EMBL" id="QBKR01000002">
    <property type="protein sequence ID" value="PTX64700.1"/>
    <property type="molecule type" value="Genomic_DNA"/>
</dbReference>